<comment type="function">
    <text evidence="11">Required for coenzyme pyrroloquinoline quinone (PQQ) biosynthesis. It is thought that this protein is a protease that cleaves peptides bond in a small peptide (gene pqqA), providing the glutamate and tyrosine residues which are necessary for the synthesis of PQQ.</text>
</comment>
<organism evidence="16 17">
    <name type="scientific">Pantoea trifolii</name>
    <dbReference type="NCBI Taxonomy" id="2968030"/>
    <lineage>
        <taxon>Bacteria</taxon>
        <taxon>Pseudomonadati</taxon>
        <taxon>Pseudomonadota</taxon>
        <taxon>Gammaproteobacteria</taxon>
        <taxon>Enterobacterales</taxon>
        <taxon>Erwiniaceae</taxon>
        <taxon>Pantoea</taxon>
    </lineage>
</organism>
<dbReference type="EMBL" id="JANIET010000001">
    <property type="protein sequence ID" value="MCQ8227629.1"/>
    <property type="molecule type" value="Genomic_DNA"/>
</dbReference>
<evidence type="ECO:0000313" key="17">
    <source>
        <dbReference type="Proteomes" id="UP001300015"/>
    </source>
</evidence>
<evidence type="ECO:0000259" key="13">
    <source>
        <dbReference type="Pfam" id="PF00675"/>
    </source>
</evidence>
<keyword evidence="10" id="KW-0482">Metalloprotease</keyword>
<dbReference type="InterPro" id="IPR011844">
    <property type="entry name" value="PQQ_synth_PqqF"/>
</dbReference>
<comment type="similarity">
    <text evidence="3">Belongs to the peptidase M16 family.</text>
</comment>
<evidence type="ECO:0000259" key="15">
    <source>
        <dbReference type="Pfam" id="PF22456"/>
    </source>
</evidence>
<dbReference type="NCBIfam" id="TIGR02110">
    <property type="entry name" value="PQQ_syn_pqqF"/>
    <property type="match status" value="1"/>
</dbReference>
<evidence type="ECO:0000256" key="3">
    <source>
        <dbReference type="ARBA" id="ARBA00007261"/>
    </source>
</evidence>
<accession>A0ABT1VM03</accession>
<evidence type="ECO:0000313" key="16">
    <source>
        <dbReference type="EMBL" id="MCQ8227629.1"/>
    </source>
</evidence>
<dbReference type="PANTHER" id="PTHR43690:SF18">
    <property type="entry name" value="INSULIN-DEGRADING ENZYME-RELATED"/>
    <property type="match status" value="1"/>
</dbReference>
<dbReference type="InterPro" id="IPR054734">
    <property type="entry name" value="PqqF-like_C_4"/>
</dbReference>
<evidence type="ECO:0000256" key="8">
    <source>
        <dbReference type="ARBA" id="ARBA00022833"/>
    </source>
</evidence>
<evidence type="ECO:0000256" key="7">
    <source>
        <dbReference type="ARBA" id="ARBA00022801"/>
    </source>
</evidence>
<gene>
    <name evidence="16" type="primary">pqqF</name>
    <name evidence="16" type="ORF">NQH49_09100</name>
</gene>
<dbReference type="Proteomes" id="UP001300015">
    <property type="component" value="Unassembled WGS sequence"/>
</dbReference>
<feature type="domain" description="Coenzyme PQQ synthesis protein F N-terminal lobe" evidence="14">
    <location>
        <begin position="253"/>
        <end position="387"/>
    </location>
</feature>
<evidence type="ECO:0000256" key="12">
    <source>
        <dbReference type="ARBA" id="ARBA00030977"/>
    </source>
</evidence>
<evidence type="ECO:0000256" key="6">
    <source>
        <dbReference type="ARBA" id="ARBA00022723"/>
    </source>
</evidence>
<name>A0ABT1VM03_9GAMM</name>
<feature type="domain" description="Coenzyme PQQ synthesis protein F-like C-terminal lobe" evidence="15">
    <location>
        <begin position="633"/>
        <end position="721"/>
    </location>
</feature>
<comment type="pathway">
    <text evidence="2">Cofactor biosynthesis; pyrroloquinoline quinone biosynthesis.</text>
</comment>
<keyword evidence="7 16" id="KW-0378">Hydrolase</keyword>
<evidence type="ECO:0000256" key="9">
    <source>
        <dbReference type="ARBA" id="ARBA00022905"/>
    </source>
</evidence>
<proteinExistence type="inferred from homology"/>
<evidence type="ECO:0000256" key="2">
    <source>
        <dbReference type="ARBA" id="ARBA00004886"/>
    </source>
</evidence>
<dbReference type="PANTHER" id="PTHR43690">
    <property type="entry name" value="NARDILYSIN"/>
    <property type="match status" value="1"/>
</dbReference>
<evidence type="ECO:0000256" key="10">
    <source>
        <dbReference type="ARBA" id="ARBA00023049"/>
    </source>
</evidence>
<evidence type="ECO:0000256" key="1">
    <source>
        <dbReference type="ARBA" id="ARBA00001947"/>
    </source>
</evidence>
<evidence type="ECO:0000256" key="5">
    <source>
        <dbReference type="ARBA" id="ARBA00022670"/>
    </source>
</evidence>
<dbReference type="InterPro" id="IPR011249">
    <property type="entry name" value="Metalloenz_LuxS/M16"/>
</dbReference>
<dbReference type="Pfam" id="PF00675">
    <property type="entry name" value="Peptidase_M16"/>
    <property type="match status" value="1"/>
</dbReference>
<dbReference type="InterPro" id="IPR050626">
    <property type="entry name" value="Peptidase_M16"/>
</dbReference>
<dbReference type="InterPro" id="IPR054740">
    <property type="entry name" value="PqqF_N_2"/>
</dbReference>
<reference evidence="16 17" key="1">
    <citation type="submission" date="2022-07" db="EMBL/GenBank/DDBJ databases">
        <title>Pantoea trifolii sp. nov. isolated from root nodules of Trifolium rubens.</title>
        <authorList>
            <person name="Kalita M."/>
            <person name="Wdowiak-Wrobel S."/>
            <person name="Marek-Kozaczuk M."/>
            <person name="Palusinska-Szysz M."/>
            <person name="Sokolowski W."/>
            <person name="Coutinho T."/>
            <person name="Hlahane L."/>
        </authorList>
    </citation>
    <scope>NUCLEOTIDE SEQUENCE [LARGE SCALE GENOMIC DNA]</scope>
    <source>
        <strain evidence="16 17">MMK2</strain>
    </source>
</reference>
<dbReference type="GO" id="GO:0016787">
    <property type="term" value="F:hydrolase activity"/>
    <property type="evidence" value="ECO:0007669"/>
    <property type="project" value="UniProtKB-KW"/>
</dbReference>
<feature type="domain" description="Peptidase M16 N-terminal" evidence="13">
    <location>
        <begin position="17"/>
        <end position="137"/>
    </location>
</feature>
<dbReference type="Pfam" id="PF22456">
    <property type="entry name" value="PqqF-like_C_4"/>
    <property type="match status" value="1"/>
</dbReference>
<keyword evidence="17" id="KW-1185">Reference proteome</keyword>
<dbReference type="RefSeq" id="WP_256696385.1">
    <property type="nucleotide sequence ID" value="NZ_JANIES010000001.1"/>
</dbReference>
<sequence>MNTRQLTLANGLRCHLYHQPDAREAAALVRVQAGSLDEADRWPGLAHLLEHLLFCGSENFNGEHRLMPWLQQQGGQVNATTQLSRSAYFFQLPASALSAGVQRLCDMLASPLLTTRAIQQEAAVIEAEYQLLQNHIDTLSEAAIVDKLKGRFQRFRVGSRRAFGDNVTELQSALRDFHHRFYRAENMELWLQGSQSLDELAQLATRYGGSLLAGGERAAAVKPALLPGDRLLQLGDEENLWLTLLISGDEQTVRDNVTLLKVFWQDEAPGSLLAQLRAEALCEIFDVQWLWQDEQHALLALRFSAGRISSAQAQQLEQRVWQHLAALTACNAIQLQHYAQLAQQDFAALSPLEQLRGRAFGFAPGSAVTENFTDFAAALPQWPCTRLLTQQHVDGAPHQTQGFTLQLAEWLPALPDAAESAAFHFYPASGGIQLPRLPPVAETLPIIAPVKQVETLLLRPAFYQTLSDEEAQARQRQLRPMLAELRHAGGNGSWQPTQGSWQLLLNLPASEERALLSVHQALRALNTPVLAQSAATTHSIVIRQLLAALPTRLIKPSPSPHWLAAWCGTHSALSQRVAHLLSDFTPQLARDTPPAQLQHGIVPIACDGRDQALLLFMPLPQADDASLAALRVLALMLETRFFQRLRVDQQIGYVVSARYQRVADVDGLMLALQSPDITWRALLGRCKRFMREMVVEIASISPEKLAAWQASLMTQCISKDNGEAALDTLRQQHGLATLNRAAIQALTLLQLQQLHQRLLRERHRWLILVTRCA</sequence>
<dbReference type="SUPFAM" id="SSF63411">
    <property type="entry name" value="LuxS/MPP-like metallohydrolase"/>
    <property type="match status" value="2"/>
</dbReference>
<keyword evidence="9" id="KW-0884">PQQ biosynthesis</keyword>
<dbReference type="PROSITE" id="PS00143">
    <property type="entry name" value="INSULINASE"/>
    <property type="match status" value="1"/>
</dbReference>
<dbReference type="InterPro" id="IPR001431">
    <property type="entry name" value="Pept_M16_Zn_BS"/>
</dbReference>
<dbReference type="InterPro" id="IPR011765">
    <property type="entry name" value="Pept_M16_N"/>
</dbReference>
<keyword evidence="5" id="KW-0645">Protease</keyword>
<evidence type="ECO:0000256" key="4">
    <source>
        <dbReference type="ARBA" id="ARBA00015088"/>
    </source>
</evidence>
<protein>
    <recommendedName>
        <fullName evidence="4">Coenzyme PQQ synthesis protein F</fullName>
    </recommendedName>
    <alternativeName>
        <fullName evidence="12">Pyrroloquinoline quinone biosynthesis protein F</fullName>
    </alternativeName>
</protein>
<dbReference type="Gene3D" id="3.30.830.10">
    <property type="entry name" value="Metalloenzyme, LuxS/M16 peptidase-like"/>
    <property type="match status" value="2"/>
</dbReference>
<comment type="caution">
    <text evidence="16">The sequence shown here is derived from an EMBL/GenBank/DDBJ whole genome shotgun (WGS) entry which is preliminary data.</text>
</comment>
<dbReference type="Pfam" id="PF22454">
    <property type="entry name" value="PQQ_syn_pqqF_N_2"/>
    <property type="match status" value="1"/>
</dbReference>
<comment type="cofactor">
    <cofactor evidence="1">
        <name>Zn(2+)</name>
        <dbReference type="ChEBI" id="CHEBI:29105"/>
    </cofactor>
</comment>
<keyword evidence="8" id="KW-0862">Zinc</keyword>
<keyword evidence="6" id="KW-0479">Metal-binding</keyword>
<evidence type="ECO:0000259" key="14">
    <source>
        <dbReference type="Pfam" id="PF22454"/>
    </source>
</evidence>
<evidence type="ECO:0000256" key="11">
    <source>
        <dbReference type="ARBA" id="ARBA00024932"/>
    </source>
</evidence>